<reference evidence="10" key="1">
    <citation type="submission" date="2017-02" db="UniProtKB">
        <authorList>
            <consortium name="WormBaseParasite"/>
        </authorList>
    </citation>
    <scope>IDENTIFICATION</scope>
</reference>
<evidence type="ECO:0000256" key="8">
    <source>
        <dbReference type="ARBA" id="ARBA00048679"/>
    </source>
</evidence>
<keyword evidence="3" id="KW-0808">Transferase</keyword>
<keyword evidence="4" id="KW-0547">Nucleotide-binding</keyword>
<keyword evidence="6" id="KW-0067">ATP-binding</keyword>
<dbReference type="Pfam" id="PF00069">
    <property type="entry name" value="Pkinase"/>
    <property type="match status" value="1"/>
</dbReference>
<dbReference type="Gene3D" id="1.10.510.10">
    <property type="entry name" value="Transferase(Phosphotransferase) domain 1"/>
    <property type="match status" value="1"/>
</dbReference>
<dbReference type="WBParaSite" id="TCLT_0000853901-mRNA-1">
    <property type="protein sequence ID" value="TCLT_0000853901-mRNA-1"/>
    <property type="gene ID" value="TCLT_0000853901"/>
</dbReference>
<dbReference type="PROSITE" id="PS50011">
    <property type="entry name" value="PROTEIN_KINASE_DOM"/>
    <property type="match status" value="1"/>
</dbReference>
<dbReference type="AlphaFoldDB" id="A0A0N5D685"/>
<sequence length="517" mass="60807">LCRRDLLRQFSKCFVLRTLHIATGQKHYKVRYCVERENGEKVMLIVTSLVNGTTLREAVQFILQNFLNELIKCAEFTNNHRILLYSSAFIFRYYLFVEYNTAVYDLEQILHVRRKRMKKYGDELISPVLSEKIIGHILRKILKALSYLHQYALHNNLVTRSVVVTTDGDIKLTGFKWTIMKNEDTRRALRLRENRFFGRPTQWAPEETLNNIEHYGPHTELWHVGLLIPEMITGEIFHLITTNCSEDVKQYAEQLVRFLLLKFKMPVPYTDWFPTAAKFAISSDIVRLWHSLMQPCYYERPTVEELLDRKVCDLIQSINKSTLKEVLLSDERNYRVISEESKEPIQKWNQLVNYSREHGASDITRLESLYLGMGRSEFFSSIKCSDSFDKNPIYRIDFRKVPNDLLLCVCVEVFKHRQRSAGLALTVHLDMTTADICTVVCRYVYKLVQKDIIGFVNYIRISLEVIQVLRRREGARIKYRCWQIHLDEDQINEKSEALAIVQVVFHGATAREILVNF</sequence>
<proteinExistence type="predicted"/>
<dbReference type="OMA" id="GPHTELW"/>
<protein>
    <recommendedName>
        <fullName evidence="1">non-specific serine/threonine protein kinase</fullName>
        <ecNumber evidence="1">2.7.11.1</ecNumber>
    </recommendedName>
</protein>
<dbReference type="PANTHER" id="PTHR24361:SF433">
    <property type="entry name" value="PROTEIN KINASE DOMAIN-CONTAINING PROTEIN"/>
    <property type="match status" value="1"/>
</dbReference>
<evidence type="ECO:0000259" key="9">
    <source>
        <dbReference type="PROSITE" id="PS50011"/>
    </source>
</evidence>
<comment type="catalytic activity">
    <reaction evidence="7">
        <text>L-threonyl-[protein] + ATP = O-phospho-L-threonyl-[protein] + ADP + H(+)</text>
        <dbReference type="Rhea" id="RHEA:46608"/>
        <dbReference type="Rhea" id="RHEA-COMP:11060"/>
        <dbReference type="Rhea" id="RHEA-COMP:11605"/>
        <dbReference type="ChEBI" id="CHEBI:15378"/>
        <dbReference type="ChEBI" id="CHEBI:30013"/>
        <dbReference type="ChEBI" id="CHEBI:30616"/>
        <dbReference type="ChEBI" id="CHEBI:61977"/>
        <dbReference type="ChEBI" id="CHEBI:456216"/>
        <dbReference type="EC" id="2.7.11.1"/>
    </reaction>
</comment>
<dbReference type="GO" id="GO:0004674">
    <property type="term" value="F:protein serine/threonine kinase activity"/>
    <property type="evidence" value="ECO:0007669"/>
    <property type="project" value="UniProtKB-KW"/>
</dbReference>
<dbReference type="InterPro" id="IPR053235">
    <property type="entry name" value="Ser_Thr_kinase"/>
</dbReference>
<dbReference type="SMART" id="SM00220">
    <property type="entry name" value="S_TKc"/>
    <property type="match status" value="1"/>
</dbReference>
<organism evidence="10">
    <name type="scientific">Thelazia callipaeda</name>
    <name type="common">Oriental eyeworm</name>
    <name type="synonym">Parasitic nematode</name>
    <dbReference type="NCBI Taxonomy" id="103827"/>
    <lineage>
        <taxon>Eukaryota</taxon>
        <taxon>Metazoa</taxon>
        <taxon>Ecdysozoa</taxon>
        <taxon>Nematoda</taxon>
        <taxon>Chromadorea</taxon>
        <taxon>Rhabditida</taxon>
        <taxon>Spirurina</taxon>
        <taxon>Spiruromorpha</taxon>
        <taxon>Thelazioidea</taxon>
        <taxon>Thelaziidae</taxon>
        <taxon>Thelazia</taxon>
    </lineage>
</organism>
<keyword evidence="2" id="KW-0723">Serine/threonine-protein kinase</keyword>
<evidence type="ECO:0000256" key="2">
    <source>
        <dbReference type="ARBA" id="ARBA00022527"/>
    </source>
</evidence>
<dbReference type="GO" id="GO:0005737">
    <property type="term" value="C:cytoplasm"/>
    <property type="evidence" value="ECO:0007669"/>
    <property type="project" value="TreeGrafter"/>
</dbReference>
<evidence type="ECO:0000256" key="7">
    <source>
        <dbReference type="ARBA" id="ARBA00047899"/>
    </source>
</evidence>
<comment type="catalytic activity">
    <reaction evidence="8">
        <text>L-seryl-[protein] + ATP = O-phospho-L-seryl-[protein] + ADP + H(+)</text>
        <dbReference type="Rhea" id="RHEA:17989"/>
        <dbReference type="Rhea" id="RHEA-COMP:9863"/>
        <dbReference type="Rhea" id="RHEA-COMP:11604"/>
        <dbReference type="ChEBI" id="CHEBI:15378"/>
        <dbReference type="ChEBI" id="CHEBI:29999"/>
        <dbReference type="ChEBI" id="CHEBI:30616"/>
        <dbReference type="ChEBI" id="CHEBI:83421"/>
        <dbReference type="ChEBI" id="CHEBI:456216"/>
        <dbReference type="EC" id="2.7.11.1"/>
    </reaction>
</comment>
<evidence type="ECO:0000256" key="3">
    <source>
        <dbReference type="ARBA" id="ARBA00022679"/>
    </source>
</evidence>
<dbReference type="PANTHER" id="PTHR24361">
    <property type="entry name" value="MITOGEN-ACTIVATED KINASE KINASE KINASE"/>
    <property type="match status" value="1"/>
</dbReference>
<dbReference type="GO" id="GO:0005524">
    <property type="term" value="F:ATP binding"/>
    <property type="evidence" value="ECO:0007669"/>
    <property type="project" value="UniProtKB-KW"/>
</dbReference>
<dbReference type="SUPFAM" id="SSF56112">
    <property type="entry name" value="Protein kinase-like (PK-like)"/>
    <property type="match status" value="1"/>
</dbReference>
<evidence type="ECO:0000256" key="6">
    <source>
        <dbReference type="ARBA" id="ARBA00022840"/>
    </source>
</evidence>
<evidence type="ECO:0000256" key="5">
    <source>
        <dbReference type="ARBA" id="ARBA00022777"/>
    </source>
</evidence>
<evidence type="ECO:0000256" key="1">
    <source>
        <dbReference type="ARBA" id="ARBA00012513"/>
    </source>
</evidence>
<dbReference type="EC" id="2.7.11.1" evidence="1"/>
<dbReference type="InterPro" id="IPR011009">
    <property type="entry name" value="Kinase-like_dom_sf"/>
</dbReference>
<feature type="domain" description="Protein kinase" evidence="9">
    <location>
        <begin position="1"/>
        <end position="315"/>
    </location>
</feature>
<name>A0A0N5D685_THECL</name>
<accession>A0A0N5D685</accession>
<keyword evidence="5" id="KW-0418">Kinase</keyword>
<evidence type="ECO:0000313" key="10">
    <source>
        <dbReference type="WBParaSite" id="TCLT_0000853901-mRNA-1"/>
    </source>
</evidence>
<evidence type="ECO:0000256" key="4">
    <source>
        <dbReference type="ARBA" id="ARBA00022741"/>
    </source>
</evidence>
<dbReference type="InterPro" id="IPR000719">
    <property type="entry name" value="Prot_kinase_dom"/>
</dbReference>